<accession>A0A6J7X9H2</accession>
<name>A0A6J7X9H2_9CAUD</name>
<gene>
    <name evidence="2" type="ORF">UFOVP735_21</name>
</gene>
<reference evidence="2" key="1">
    <citation type="submission" date="2020-05" db="EMBL/GenBank/DDBJ databases">
        <authorList>
            <person name="Chiriac C."/>
            <person name="Salcher M."/>
            <person name="Ghai R."/>
            <person name="Kavagutti S V."/>
        </authorList>
    </citation>
    <scope>NUCLEOTIDE SEQUENCE</scope>
</reference>
<evidence type="ECO:0000313" key="2">
    <source>
        <dbReference type="EMBL" id="CAB5223996.1"/>
    </source>
</evidence>
<protein>
    <submittedName>
        <fullName evidence="2">Uncharacterized protein</fullName>
    </submittedName>
</protein>
<dbReference type="EMBL" id="LR798334">
    <property type="protein sequence ID" value="CAB5223996.1"/>
    <property type="molecule type" value="Genomic_DNA"/>
</dbReference>
<organism evidence="2">
    <name type="scientific">uncultured Caudovirales phage</name>
    <dbReference type="NCBI Taxonomy" id="2100421"/>
    <lineage>
        <taxon>Viruses</taxon>
        <taxon>Duplodnaviria</taxon>
        <taxon>Heunggongvirae</taxon>
        <taxon>Uroviricota</taxon>
        <taxon>Caudoviricetes</taxon>
        <taxon>Peduoviridae</taxon>
        <taxon>Maltschvirus</taxon>
        <taxon>Maltschvirus maltsch</taxon>
    </lineage>
</organism>
<keyword evidence="1" id="KW-0175">Coiled coil</keyword>
<proteinExistence type="predicted"/>
<feature type="coiled-coil region" evidence="1">
    <location>
        <begin position="696"/>
        <end position="723"/>
    </location>
</feature>
<sequence>MSDNPELPDDDEPEIEFEFSEETLLVIPDDEVIEVDMSFGANLVPALEQAIVDDIGSIRQDVLTNFKNSRQQWEEKIKKGIQFLGLNTEGEGNTEVEGACTAVHPLLIENVVKFQAKAIQELWPARGPVRTRILGYTDPTREQAAARVKAYMNHQLVDQVAGFYSDLERNLFRVGFMGVGIRKAGWNSLTGTPEPAVVYAENFYIDPASTHLKDADEYIEVMELSPRKMRALVDAGTFIQPDDNDSEDTLEPNEITEALARAQGFDMSLERKGFTVGEAHCYLDLEGADLLLPEGGMAPYIVHFNVKTGNVYSIKRNWREGDNALTKRLWYTIDHCIPAFGFWSLGYVHLIGDLTASSTVALRALVDSGQYANWQAGFKSQDAKFSDSDTPLGFGEWRDVNLSPEELAKAFFPMPAKEPSQVLFSLLKYMVDSGQKFADAADEVVAGSSNYGPVATTLALLETSQRFYSSIHKRLHQSQGEFLKLIGELNYENLPDTVNFVVNSENQYVQRTDFDPAIVDVLPASDPNALTESQRVARAQVELEMAARFPQLHDMREALRRFYSAMGTENIDKLLVDPEAQAVSADPLTEIRVAMSGKPIKAQLGQNHMAHIAVKEAFLKAPQMQGTNDPTVAVGMQLLIANIAEHKVLMFVAQAALLAQQMGMPIQDENVQAQIATQLLMISAQSAPGGEQGPSAEQQMIELNKAELQLSAARIQSQDVREAAKIALKNRELDLKEAGMLLDAEDKNKKNQIAASGKILDSSAKLADLQAATLAQRANQGSV</sequence>
<evidence type="ECO:0000256" key="1">
    <source>
        <dbReference type="SAM" id="Coils"/>
    </source>
</evidence>